<sequence>MCGGFACSRNALIALNSLYIIVALILIIVPPVAKSAAYVSSMYIVGGIIACGIFLFAVAIIGLVGALKHHQVCLFFYMVILFLVFLIQISVSIACLALGKDQRNKLVKASWDNSGPETKADIQKGLDCCGFNGNDTTHPDCAKLTCCKGKEQMNCSSCEPCDTKLDAVFYQGLHYSGGVGLFFSFTELIGVWLAVRYRNQKDPRANPSAFL</sequence>
<protein>
    <recommendedName>
        <fullName evidence="8">Tetraspanin-31</fullName>
    </recommendedName>
</protein>
<evidence type="ECO:0000256" key="5">
    <source>
        <dbReference type="SAM" id="Phobius"/>
    </source>
</evidence>
<keyword evidence="2 5" id="KW-0812">Transmembrane</keyword>
<keyword evidence="4 5" id="KW-0472">Membrane</keyword>
<dbReference type="EnsemblMetazoa" id="XM_038221133.1">
    <property type="protein sequence ID" value="XP_038077061.1"/>
    <property type="gene ID" value="LOC119744928"/>
</dbReference>
<organism evidence="6 7">
    <name type="scientific">Patiria miniata</name>
    <name type="common">Bat star</name>
    <name type="synonym">Asterina miniata</name>
    <dbReference type="NCBI Taxonomy" id="46514"/>
    <lineage>
        <taxon>Eukaryota</taxon>
        <taxon>Metazoa</taxon>
        <taxon>Echinodermata</taxon>
        <taxon>Eleutherozoa</taxon>
        <taxon>Asterozoa</taxon>
        <taxon>Asteroidea</taxon>
        <taxon>Valvatacea</taxon>
        <taxon>Valvatida</taxon>
        <taxon>Asterinidae</taxon>
        <taxon>Patiria</taxon>
    </lineage>
</organism>
<feature type="transmembrane region" description="Helical" evidence="5">
    <location>
        <begin position="173"/>
        <end position="195"/>
    </location>
</feature>
<dbReference type="PANTHER" id="PTHR19282:SF452">
    <property type="entry name" value="LD03691P"/>
    <property type="match status" value="1"/>
</dbReference>
<dbReference type="InterPro" id="IPR018499">
    <property type="entry name" value="Tetraspanin/Peripherin"/>
</dbReference>
<evidence type="ECO:0000256" key="4">
    <source>
        <dbReference type="ARBA" id="ARBA00023136"/>
    </source>
</evidence>
<accession>A0A914BMU7</accession>
<dbReference type="AlphaFoldDB" id="A0A914BMU7"/>
<evidence type="ECO:0000313" key="6">
    <source>
        <dbReference type="EnsemblMetazoa" id="XP_038077061.1"/>
    </source>
</evidence>
<dbReference type="PRINTS" id="PR00259">
    <property type="entry name" value="TMFOUR"/>
</dbReference>
<dbReference type="GO" id="GO:0016020">
    <property type="term" value="C:membrane"/>
    <property type="evidence" value="ECO:0007669"/>
    <property type="project" value="UniProtKB-SubCell"/>
</dbReference>
<dbReference type="RefSeq" id="XP_038077061.1">
    <property type="nucleotide sequence ID" value="XM_038221133.1"/>
</dbReference>
<comment type="subcellular location">
    <subcellularLocation>
        <location evidence="1">Membrane</location>
        <topology evidence="1">Multi-pass membrane protein</topology>
    </subcellularLocation>
</comment>
<evidence type="ECO:0000256" key="1">
    <source>
        <dbReference type="ARBA" id="ARBA00004141"/>
    </source>
</evidence>
<evidence type="ECO:0008006" key="8">
    <source>
        <dbReference type="Google" id="ProtNLM"/>
    </source>
</evidence>
<reference evidence="6" key="1">
    <citation type="submission" date="2022-11" db="UniProtKB">
        <authorList>
            <consortium name="EnsemblMetazoa"/>
        </authorList>
    </citation>
    <scope>IDENTIFICATION</scope>
</reference>
<dbReference type="InterPro" id="IPR008952">
    <property type="entry name" value="Tetraspanin_EC2_sf"/>
</dbReference>
<proteinExistence type="predicted"/>
<name>A0A914BMU7_PATMI</name>
<dbReference type="SUPFAM" id="SSF48652">
    <property type="entry name" value="Tetraspanin"/>
    <property type="match status" value="1"/>
</dbReference>
<feature type="transmembrane region" description="Helical" evidence="5">
    <location>
        <begin position="42"/>
        <end position="67"/>
    </location>
</feature>
<feature type="transmembrane region" description="Helical" evidence="5">
    <location>
        <begin position="74"/>
        <end position="99"/>
    </location>
</feature>
<dbReference type="PANTHER" id="PTHR19282">
    <property type="entry name" value="TETRASPANIN"/>
    <property type="match status" value="1"/>
</dbReference>
<keyword evidence="7" id="KW-1185">Reference proteome</keyword>
<dbReference type="Pfam" id="PF00335">
    <property type="entry name" value="Tetraspanin"/>
    <property type="match status" value="1"/>
</dbReference>
<dbReference type="OrthoDB" id="5845060at2759"/>
<keyword evidence="3 5" id="KW-1133">Transmembrane helix</keyword>
<dbReference type="GeneID" id="119744928"/>
<evidence type="ECO:0000313" key="7">
    <source>
        <dbReference type="Proteomes" id="UP000887568"/>
    </source>
</evidence>
<dbReference type="Proteomes" id="UP000887568">
    <property type="component" value="Unplaced"/>
</dbReference>
<evidence type="ECO:0000256" key="2">
    <source>
        <dbReference type="ARBA" id="ARBA00022692"/>
    </source>
</evidence>
<evidence type="ECO:0000256" key="3">
    <source>
        <dbReference type="ARBA" id="ARBA00022989"/>
    </source>
</evidence>
<feature type="transmembrane region" description="Helical" evidence="5">
    <location>
        <begin position="12"/>
        <end position="30"/>
    </location>
</feature>